<evidence type="ECO:0000313" key="1">
    <source>
        <dbReference type="EMBL" id="CAG8852572.1"/>
    </source>
</evidence>
<dbReference type="EMBL" id="CAJVQB010113497">
    <property type="protein sequence ID" value="CAG8852572.1"/>
    <property type="molecule type" value="Genomic_DNA"/>
</dbReference>
<dbReference type="Proteomes" id="UP000789901">
    <property type="component" value="Unassembled WGS sequence"/>
</dbReference>
<feature type="non-terminal residue" evidence="1">
    <location>
        <position position="138"/>
    </location>
</feature>
<keyword evidence="2" id="KW-1185">Reference proteome</keyword>
<comment type="caution">
    <text evidence="1">The sequence shown here is derived from an EMBL/GenBank/DDBJ whole genome shotgun (WGS) entry which is preliminary data.</text>
</comment>
<sequence>VIDVDSDSNCRYRALALSLGRNESEWPKVRKELKKKLNEKEQFYQILFLANNDYNIIKNETSWEDGPSNVIFLPHHQPLNRNEAFAIAFVNNNYYVAITLKPSAPVPLIVNQWSQFATSEASRWKLLIQYRINKFLSI</sequence>
<name>A0ABN7XBL3_GIGMA</name>
<gene>
    <name evidence="1" type="ORF">GMARGA_LOCUS41393</name>
</gene>
<protein>
    <submittedName>
        <fullName evidence="1">32927_t:CDS:1</fullName>
    </submittedName>
</protein>
<feature type="non-terminal residue" evidence="1">
    <location>
        <position position="1"/>
    </location>
</feature>
<organism evidence="1 2">
    <name type="scientific">Gigaspora margarita</name>
    <dbReference type="NCBI Taxonomy" id="4874"/>
    <lineage>
        <taxon>Eukaryota</taxon>
        <taxon>Fungi</taxon>
        <taxon>Fungi incertae sedis</taxon>
        <taxon>Mucoromycota</taxon>
        <taxon>Glomeromycotina</taxon>
        <taxon>Glomeromycetes</taxon>
        <taxon>Diversisporales</taxon>
        <taxon>Gigasporaceae</taxon>
        <taxon>Gigaspora</taxon>
    </lineage>
</organism>
<evidence type="ECO:0000313" key="2">
    <source>
        <dbReference type="Proteomes" id="UP000789901"/>
    </source>
</evidence>
<accession>A0ABN7XBL3</accession>
<proteinExistence type="predicted"/>
<reference evidence="1 2" key="1">
    <citation type="submission" date="2021-06" db="EMBL/GenBank/DDBJ databases">
        <authorList>
            <person name="Kallberg Y."/>
            <person name="Tangrot J."/>
            <person name="Rosling A."/>
        </authorList>
    </citation>
    <scope>NUCLEOTIDE SEQUENCE [LARGE SCALE GENOMIC DNA]</scope>
    <source>
        <strain evidence="1 2">120-4 pot B 10/14</strain>
    </source>
</reference>